<dbReference type="NCBIfam" id="NF038027">
    <property type="entry name" value="TssQ_fam"/>
    <property type="match status" value="1"/>
</dbReference>
<gene>
    <name evidence="1" type="ORF">GZ085_12905</name>
</gene>
<dbReference type="Gene3D" id="1.25.40.10">
    <property type="entry name" value="Tetratricopeptide repeat domain"/>
    <property type="match status" value="1"/>
</dbReference>
<dbReference type="EMBL" id="JAAFGW010000236">
    <property type="protein sequence ID" value="NDP49260.1"/>
    <property type="molecule type" value="Genomic_DNA"/>
</dbReference>
<name>A0A7C9TAM3_9PROT</name>
<dbReference type="AlphaFoldDB" id="A0A7C9TAM3"/>
<evidence type="ECO:0000313" key="2">
    <source>
        <dbReference type="Proteomes" id="UP000483432"/>
    </source>
</evidence>
<keyword evidence="1" id="KW-0449">Lipoprotein</keyword>
<sequence>MTACATPIMRDAGLDRFALRKAEKDLSLGIRAYEDGDYRNSTRLLQSALAAELFLTSDKVAAHKYLAFMYCAQSREKACRDEFRKVLDLNPDFQLTPAESGHPSWGPVFKSLK</sequence>
<dbReference type="InterPro" id="IPR011990">
    <property type="entry name" value="TPR-like_helical_dom_sf"/>
</dbReference>
<reference evidence="1 2" key="1">
    <citation type="submission" date="2019-09" db="EMBL/GenBank/DDBJ databases">
        <title>H2 Metabolism Revealed by Metagenomic Analysis in Subglacial Sediment of East Antarctica.</title>
        <authorList>
            <person name="Yang Z."/>
            <person name="Zhang Y."/>
            <person name="Lv Y."/>
            <person name="Yan W."/>
            <person name="Xiao X."/>
            <person name="Sun B."/>
            <person name="Ma H."/>
        </authorList>
    </citation>
    <scope>NUCLEOTIDE SEQUENCE [LARGE SCALE GENOMIC DNA]</scope>
    <source>
        <strain evidence="1">Bin2_2</strain>
    </source>
</reference>
<accession>A0A7C9TAM3</accession>
<dbReference type="InterPro" id="IPR047780">
    <property type="entry name" value="TssQ-like"/>
</dbReference>
<evidence type="ECO:0000313" key="1">
    <source>
        <dbReference type="EMBL" id="NDP49260.1"/>
    </source>
</evidence>
<dbReference type="SUPFAM" id="SSF48452">
    <property type="entry name" value="TPR-like"/>
    <property type="match status" value="1"/>
</dbReference>
<organism evidence="1 2">
    <name type="scientific">Sulfuriferula multivorans</name>
    <dbReference type="NCBI Taxonomy" id="1559896"/>
    <lineage>
        <taxon>Bacteria</taxon>
        <taxon>Pseudomonadati</taxon>
        <taxon>Pseudomonadota</taxon>
        <taxon>Betaproteobacteria</taxon>
        <taxon>Nitrosomonadales</taxon>
        <taxon>Sulfuricellaceae</taxon>
        <taxon>Sulfuriferula</taxon>
    </lineage>
</organism>
<dbReference type="Proteomes" id="UP000483432">
    <property type="component" value="Unassembled WGS sequence"/>
</dbReference>
<protein>
    <submittedName>
        <fullName evidence="1">TssQ family T6SS-associated lipoprotein</fullName>
    </submittedName>
</protein>
<proteinExistence type="predicted"/>
<comment type="caution">
    <text evidence="1">The sequence shown here is derived from an EMBL/GenBank/DDBJ whole genome shotgun (WGS) entry which is preliminary data.</text>
</comment>